<feature type="chain" id="PRO_5030987233" evidence="1">
    <location>
        <begin position="21"/>
        <end position="143"/>
    </location>
</feature>
<accession>A0A7V4WV46</accession>
<evidence type="ECO:0000313" key="2">
    <source>
        <dbReference type="EMBL" id="HGY55533.1"/>
    </source>
</evidence>
<comment type="caution">
    <text evidence="2">The sequence shown here is derived from an EMBL/GenBank/DDBJ whole genome shotgun (WGS) entry which is preliminary data.</text>
</comment>
<dbReference type="EMBL" id="DRQG01000071">
    <property type="protein sequence ID" value="HGY55533.1"/>
    <property type="molecule type" value="Genomic_DNA"/>
</dbReference>
<sequence length="143" mass="16129">MKIVWQIGLLSFLLIGSAAAQKQEDTAEFLSSFLEGRYEVIGRWPESDSLYAGSVAIRNIEGRLQMIRNINGHTTTCTARIEPAAMAETQVLRARFSVNGMYYEATYLIHSDLDNYARLSGYVYQKGKQTKRPGLEALFIKLD</sequence>
<name>A0A7V4WV46_CALAY</name>
<organism evidence="2">
    <name type="scientific">Caldithrix abyssi</name>
    <dbReference type="NCBI Taxonomy" id="187145"/>
    <lineage>
        <taxon>Bacteria</taxon>
        <taxon>Pseudomonadati</taxon>
        <taxon>Calditrichota</taxon>
        <taxon>Calditrichia</taxon>
        <taxon>Calditrichales</taxon>
        <taxon>Calditrichaceae</taxon>
        <taxon>Caldithrix</taxon>
    </lineage>
</organism>
<gene>
    <name evidence="2" type="ORF">ENK44_07530</name>
</gene>
<proteinExistence type="predicted"/>
<feature type="signal peptide" evidence="1">
    <location>
        <begin position="1"/>
        <end position="20"/>
    </location>
</feature>
<keyword evidence="1" id="KW-0732">Signal</keyword>
<dbReference type="AlphaFoldDB" id="A0A7V4WV46"/>
<dbReference type="Proteomes" id="UP000885779">
    <property type="component" value="Unassembled WGS sequence"/>
</dbReference>
<reference evidence="2" key="1">
    <citation type="journal article" date="2020" name="mSystems">
        <title>Genome- and Community-Level Interaction Insights into Carbon Utilization and Element Cycling Functions of Hydrothermarchaeota in Hydrothermal Sediment.</title>
        <authorList>
            <person name="Zhou Z."/>
            <person name="Liu Y."/>
            <person name="Xu W."/>
            <person name="Pan J."/>
            <person name="Luo Z.H."/>
            <person name="Li M."/>
        </authorList>
    </citation>
    <scope>NUCLEOTIDE SEQUENCE [LARGE SCALE GENOMIC DNA]</scope>
    <source>
        <strain evidence="2">HyVt-577</strain>
    </source>
</reference>
<protein>
    <submittedName>
        <fullName evidence="2">Uncharacterized protein</fullName>
    </submittedName>
</protein>
<evidence type="ECO:0000256" key="1">
    <source>
        <dbReference type="SAM" id="SignalP"/>
    </source>
</evidence>